<proteinExistence type="predicted"/>
<evidence type="ECO:0000256" key="5">
    <source>
        <dbReference type="SAM" id="Phobius"/>
    </source>
</evidence>
<dbReference type="InterPro" id="IPR011701">
    <property type="entry name" value="MFS"/>
</dbReference>
<feature type="transmembrane region" description="Helical" evidence="5">
    <location>
        <begin position="270"/>
        <end position="289"/>
    </location>
</feature>
<comment type="caution">
    <text evidence="6">The sequence shown here is derived from an EMBL/GenBank/DDBJ whole genome shotgun (WGS) entry which is preliminary data.</text>
</comment>
<reference evidence="6 7" key="1">
    <citation type="submission" date="2019-06" db="EMBL/GenBank/DDBJ databases">
        <title>Sequencing the genomes of 1000 actinobacteria strains.</title>
        <authorList>
            <person name="Klenk H.-P."/>
        </authorList>
    </citation>
    <scope>NUCLEOTIDE SEQUENCE [LARGE SCALE GENOMIC DNA]</scope>
    <source>
        <strain evidence="6 7">DSM 45928</strain>
    </source>
</reference>
<evidence type="ECO:0000313" key="6">
    <source>
        <dbReference type="EMBL" id="TQL77519.1"/>
    </source>
</evidence>
<keyword evidence="7" id="KW-1185">Reference proteome</keyword>
<feature type="transmembrane region" description="Helical" evidence="5">
    <location>
        <begin position="163"/>
        <end position="182"/>
    </location>
</feature>
<feature type="transmembrane region" description="Helical" evidence="5">
    <location>
        <begin position="49"/>
        <end position="69"/>
    </location>
</feature>
<name>A0A543AY67_9ACTN</name>
<evidence type="ECO:0000313" key="7">
    <source>
        <dbReference type="Proteomes" id="UP000317043"/>
    </source>
</evidence>
<dbReference type="GO" id="GO:0016020">
    <property type="term" value="C:membrane"/>
    <property type="evidence" value="ECO:0007669"/>
    <property type="project" value="UniProtKB-SubCell"/>
</dbReference>
<feature type="transmembrane region" description="Helical" evidence="5">
    <location>
        <begin position="76"/>
        <end position="95"/>
    </location>
</feature>
<dbReference type="GO" id="GO:0022857">
    <property type="term" value="F:transmembrane transporter activity"/>
    <property type="evidence" value="ECO:0007669"/>
    <property type="project" value="InterPro"/>
</dbReference>
<dbReference type="EMBL" id="VFOW01000001">
    <property type="protein sequence ID" value="TQL77519.1"/>
    <property type="molecule type" value="Genomic_DNA"/>
</dbReference>
<dbReference type="Proteomes" id="UP000317043">
    <property type="component" value="Unassembled WGS sequence"/>
</dbReference>
<dbReference type="InterPro" id="IPR036259">
    <property type="entry name" value="MFS_trans_sf"/>
</dbReference>
<dbReference type="InterPro" id="IPR051788">
    <property type="entry name" value="MFS_Transporter"/>
</dbReference>
<feature type="transmembrane region" description="Helical" evidence="5">
    <location>
        <begin position="140"/>
        <end position="157"/>
    </location>
</feature>
<sequence length="385" mass="38807">MPTGTGLSRARLAVTLAFIAHGMVFASWLPRIPALKNDLGLSDGALGLILLAPPAGAIAAMSVTGAACARFGTATVTRVTAIGYTLGLTAIGWGATSTPTLVAALLLAGALVGAFDVAMNSQAATVERAMSKPVMGSFHASWSLASAAGAGIGGVAAQYDVALWIQLLCVGGFALLLVLPFFGALIPDAEPEVTKRRWRFERGLMLLAVVAFAALLAEGAAADWSAVFLSEDQAASAMVAAWGYSLFSVAMFLGRLAGDRLVHRIGRSRSISSAAVVGGIGMAAGLIIAEIAGPGPTGQAAVIAGLFILGLGIAVIVPVVFSAAGDGPGIAMVSNGGYTGWLLGPAVIGGLGEFLGLSVAMWTIPLLAFLAALMAPLGLRSLPRR</sequence>
<feature type="transmembrane region" description="Helical" evidence="5">
    <location>
        <begin position="12"/>
        <end position="29"/>
    </location>
</feature>
<feature type="transmembrane region" description="Helical" evidence="5">
    <location>
        <begin position="101"/>
        <end position="119"/>
    </location>
</feature>
<dbReference type="PANTHER" id="PTHR23514">
    <property type="entry name" value="BYPASS OF STOP CODON PROTEIN 6"/>
    <property type="match status" value="1"/>
</dbReference>
<gene>
    <name evidence="6" type="ORF">FB566_3078</name>
</gene>
<feature type="transmembrane region" description="Helical" evidence="5">
    <location>
        <begin position="203"/>
        <end position="222"/>
    </location>
</feature>
<feature type="transmembrane region" description="Helical" evidence="5">
    <location>
        <begin position="354"/>
        <end position="379"/>
    </location>
</feature>
<feature type="transmembrane region" description="Helical" evidence="5">
    <location>
        <begin position="330"/>
        <end position="348"/>
    </location>
</feature>
<evidence type="ECO:0000256" key="1">
    <source>
        <dbReference type="ARBA" id="ARBA00004141"/>
    </source>
</evidence>
<dbReference type="SUPFAM" id="SSF103473">
    <property type="entry name" value="MFS general substrate transporter"/>
    <property type="match status" value="1"/>
</dbReference>
<keyword evidence="2 5" id="KW-0812">Transmembrane</keyword>
<dbReference type="InParanoid" id="A0A543AY67"/>
<organism evidence="6 7">
    <name type="scientific">Stackebrandtia endophytica</name>
    <dbReference type="NCBI Taxonomy" id="1496996"/>
    <lineage>
        <taxon>Bacteria</taxon>
        <taxon>Bacillati</taxon>
        <taxon>Actinomycetota</taxon>
        <taxon>Actinomycetes</taxon>
        <taxon>Glycomycetales</taxon>
        <taxon>Glycomycetaceae</taxon>
        <taxon>Stackebrandtia</taxon>
    </lineage>
</organism>
<accession>A0A543AY67</accession>
<dbReference type="CDD" id="cd17393">
    <property type="entry name" value="MFS_MosC_like"/>
    <property type="match status" value="1"/>
</dbReference>
<dbReference type="PANTHER" id="PTHR23514:SF13">
    <property type="entry name" value="INNER MEMBRANE PROTEIN YBJJ"/>
    <property type="match status" value="1"/>
</dbReference>
<evidence type="ECO:0000256" key="2">
    <source>
        <dbReference type="ARBA" id="ARBA00022692"/>
    </source>
</evidence>
<dbReference type="Gene3D" id="1.20.1250.20">
    <property type="entry name" value="MFS general substrate transporter like domains"/>
    <property type="match status" value="2"/>
</dbReference>
<dbReference type="Pfam" id="PF07690">
    <property type="entry name" value="MFS_1"/>
    <property type="match status" value="1"/>
</dbReference>
<dbReference type="RefSeq" id="WP_142040532.1">
    <property type="nucleotide sequence ID" value="NZ_JBHTGS010000001.1"/>
</dbReference>
<dbReference type="OrthoDB" id="151222at2"/>
<feature type="transmembrane region" description="Helical" evidence="5">
    <location>
        <begin position="301"/>
        <end position="323"/>
    </location>
</feature>
<protein>
    <submittedName>
        <fullName evidence="6">Nitrate/nitrite transporter NarK</fullName>
    </submittedName>
</protein>
<keyword evidence="3 5" id="KW-1133">Transmembrane helix</keyword>
<dbReference type="AlphaFoldDB" id="A0A543AY67"/>
<evidence type="ECO:0000256" key="4">
    <source>
        <dbReference type="ARBA" id="ARBA00023136"/>
    </source>
</evidence>
<evidence type="ECO:0000256" key="3">
    <source>
        <dbReference type="ARBA" id="ARBA00022989"/>
    </source>
</evidence>
<feature type="transmembrane region" description="Helical" evidence="5">
    <location>
        <begin position="234"/>
        <end position="258"/>
    </location>
</feature>
<comment type="subcellular location">
    <subcellularLocation>
        <location evidence="1">Membrane</location>
        <topology evidence="1">Multi-pass membrane protein</topology>
    </subcellularLocation>
</comment>
<keyword evidence="4 5" id="KW-0472">Membrane</keyword>